<dbReference type="InterPro" id="IPR004115">
    <property type="entry name" value="GAD-like_sf"/>
</dbReference>
<feature type="binding site" evidence="8">
    <location>
        <position position="448"/>
    </location>
    <ligand>
        <name>L-aspartate</name>
        <dbReference type="ChEBI" id="CHEBI:29991"/>
    </ligand>
</feature>
<dbReference type="PRINTS" id="PR01042">
    <property type="entry name" value="TRNASYNTHASP"/>
</dbReference>
<evidence type="ECO:0000256" key="8">
    <source>
        <dbReference type="HAMAP-Rule" id="MF_00044"/>
    </source>
</evidence>
<dbReference type="EC" id="6.1.1.12" evidence="8"/>
<evidence type="ECO:0000256" key="4">
    <source>
        <dbReference type="ARBA" id="ARBA00022741"/>
    </source>
</evidence>
<keyword evidence="6 8" id="KW-0648">Protein biosynthesis</keyword>
<evidence type="ECO:0000256" key="2">
    <source>
        <dbReference type="ARBA" id="ARBA00022490"/>
    </source>
</evidence>
<evidence type="ECO:0000259" key="9">
    <source>
        <dbReference type="PROSITE" id="PS50862"/>
    </source>
</evidence>
<keyword evidence="3 8" id="KW-0436">Ligase</keyword>
<dbReference type="EMBL" id="MJMH01000226">
    <property type="protein sequence ID" value="OLQ85128.1"/>
    <property type="molecule type" value="Genomic_DNA"/>
</dbReference>
<dbReference type="InterPro" id="IPR002312">
    <property type="entry name" value="Asp/Asn-tRNA-synth_IIb"/>
</dbReference>
<keyword evidence="11" id="KW-1185">Reference proteome</keyword>
<feature type="binding site" evidence="8">
    <location>
        <position position="482"/>
    </location>
    <ligand>
        <name>ATP</name>
        <dbReference type="ChEBI" id="CHEBI:30616"/>
    </ligand>
</feature>
<comment type="caution">
    <text evidence="10">The sequence shown here is derived from an EMBL/GenBank/DDBJ whole genome shotgun (WGS) entry which is preliminary data.</text>
</comment>
<dbReference type="Gene3D" id="2.40.50.140">
    <property type="entry name" value="Nucleic acid-binding proteins"/>
    <property type="match status" value="1"/>
</dbReference>
<dbReference type="SUPFAM" id="SSF50249">
    <property type="entry name" value="Nucleic acid-binding proteins"/>
    <property type="match status" value="1"/>
</dbReference>
<dbReference type="PROSITE" id="PS50862">
    <property type="entry name" value="AA_TRNA_LIGASE_II"/>
    <property type="match status" value="1"/>
</dbReference>
<keyword evidence="4 8" id="KW-0547">Nucleotide-binding</keyword>
<accession>A0ABX3F7U8</accession>
<reference evidence="10 11" key="1">
    <citation type="submission" date="2016-09" db="EMBL/GenBank/DDBJ databases">
        <title>Genomic Taxonomy of the Vibrionaceae.</title>
        <authorList>
            <person name="Gonzalez-Castillo A."/>
            <person name="Gomez-Gil B."/>
            <person name="Enciso-Ibarra K."/>
        </authorList>
    </citation>
    <scope>NUCLEOTIDE SEQUENCE [LARGE SCALE GENOMIC DNA]</scope>
    <source>
        <strain evidence="10 11">CAIM 1902</strain>
    </source>
</reference>
<dbReference type="InterPro" id="IPR029351">
    <property type="entry name" value="GAD_dom"/>
</dbReference>
<dbReference type="InterPro" id="IPR004524">
    <property type="entry name" value="Asp-tRNA-ligase_1"/>
</dbReference>
<feature type="binding site" evidence="8">
    <location>
        <position position="489"/>
    </location>
    <ligand>
        <name>L-aspartate</name>
        <dbReference type="ChEBI" id="CHEBI:29991"/>
    </ligand>
</feature>
<dbReference type="PANTHER" id="PTHR22594:SF5">
    <property type="entry name" value="ASPARTATE--TRNA LIGASE, MITOCHONDRIAL"/>
    <property type="match status" value="1"/>
</dbReference>
<feature type="binding site" evidence="8">
    <location>
        <position position="217"/>
    </location>
    <ligand>
        <name>L-aspartate</name>
        <dbReference type="ChEBI" id="CHEBI:29991"/>
    </ligand>
</feature>
<dbReference type="CDD" id="cd00777">
    <property type="entry name" value="AspRS_core"/>
    <property type="match status" value="1"/>
</dbReference>
<dbReference type="Gene3D" id="3.30.930.10">
    <property type="entry name" value="Bira Bifunctional Protein, Domain 2"/>
    <property type="match status" value="1"/>
</dbReference>
<comment type="subunit">
    <text evidence="8">Homodimer.</text>
</comment>
<dbReference type="Pfam" id="PF01336">
    <property type="entry name" value="tRNA_anti-codon"/>
    <property type="match status" value="1"/>
</dbReference>
<feature type="binding site" evidence="8">
    <location>
        <begin position="217"/>
        <end position="219"/>
    </location>
    <ligand>
        <name>ATP</name>
        <dbReference type="ChEBI" id="CHEBI:30616"/>
    </ligand>
</feature>
<feature type="binding site" evidence="8">
    <location>
        <position position="226"/>
    </location>
    <ligand>
        <name>ATP</name>
        <dbReference type="ChEBI" id="CHEBI:30616"/>
    </ligand>
</feature>
<proteinExistence type="inferred from homology"/>
<gene>
    <name evidence="8" type="primary">aspS</name>
    <name evidence="10" type="ORF">BIY20_16515</name>
</gene>
<dbReference type="Pfam" id="PF00152">
    <property type="entry name" value="tRNA-synt_2"/>
    <property type="match status" value="1"/>
</dbReference>
<feature type="binding site" evidence="8">
    <location>
        <begin position="534"/>
        <end position="537"/>
    </location>
    <ligand>
        <name>ATP</name>
        <dbReference type="ChEBI" id="CHEBI:30616"/>
    </ligand>
</feature>
<dbReference type="HAMAP" id="MF_00044">
    <property type="entry name" value="Asp_tRNA_synth_type1"/>
    <property type="match status" value="1"/>
</dbReference>
<feature type="region of interest" description="Aspartate" evidence="8">
    <location>
        <begin position="195"/>
        <end position="198"/>
    </location>
</feature>
<dbReference type="InterPro" id="IPR045864">
    <property type="entry name" value="aa-tRNA-synth_II/BPL/LPL"/>
</dbReference>
<name>A0ABX3F7U8_9VIBR</name>
<comment type="catalytic activity">
    <reaction evidence="8">
        <text>tRNA(Asp) + L-aspartate + ATP = L-aspartyl-tRNA(Asp) + AMP + diphosphate</text>
        <dbReference type="Rhea" id="RHEA:19649"/>
        <dbReference type="Rhea" id="RHEA-COMP:9660"/>
        <dbReference type="Rhea" id="RHEA-COMP:9678"/>
        <dbReference type="ChEBI" id="CHEBI:29991"/>
        <dbReference type="ChEBI" id="CHEBI:30616"/>
        <dbReference type="ChEBI" id="CHEBI:33019"/>
        <dbReference type="ChEBI" id="CHEBI:78442"/>
        <dbReference type="ChEBI" id="CHEBI:78516"/>
        <dbReference type="ChEBI" id="CHEBI:456215"/>
        <dbReference type="EC" id="6.1.1.12"/>
    </reaction>
</comment>
<protein>
    <recommendedName>
        <fullName evidence="8">Aspartate--tRNA ligase</fullName>
        <ecNumber evidence="8">6.1.1.12</ecNumber>
    </recommendedName>
    <alternativeName>
        <fullName evidence="8">Aspartyl-tRNA synthetase</fullName>
        <shortName evidence="8">AspRS</shortName>
    </alternativeName>
</protein>
<dbReference type="InterPro" id="IPR004364">
    <property type="entry name" value="Aa-tRNA-synt_II"/>
</dbReference>
<dbReference type="InterPro" id="IPR047090">
    <property type="entry name" value="AspRS_core"/>
</dbReference>
<comment type="caution">
    <text evidence="8">Lacks conserved residue(s) required for the propagation of feature annotation.</text>
</comment>
<dbReference type="SUPFAM" id="SSF55681">
    <property type="entry name" value="Class II aaRS and biotin synthetases"/>
    <property type="match status" value="1"/>
</dbReference>
<evidence type="ECO:0000313" key="10">
    <source>
        <dbReference type="EMBL" id="OLQ85128.1"/>
    </source>
</evidence>
<comment type="subcellular location">
    <subcellularLocation>
        <location evidence="8">Cytoplasm</location>
    </subcellularLocation>
</comment>
<dbReference type="RefSeq" id="WP_075716279.1">
    <property type="nucleotide sequence ID" value="NZ_AP019654.1"/>
</dbReference>
<dbReference type="NCBIfam" id="TIGR00459">
    <property type="entry name" value="aspS_bact"/>
    <property type="match status" value="1"/>
</dbReference>
<evidence type="ECO:0000313" key="11">
    <source>
        <dbReference type="Proteomes" id="UP000186039"/>
    </source>
</evidence>
<dbReference type="Pfam" id="PF02938">
    <property type="entry name" value="GAD"/>
    <property type="match status" value="1"/>
</dbReference>
<dbReference type="CDD" id="cd04317">
    <property type="entry name" value="EcAspRS_like_N"/>
    <property type="match status" value="1"/>
</dbReference>
<dbReference type="InterPro" id="IPR004365">
    <property type="entry name" value="NA-bd_OB_tRNA"/>
</dbReference>
<keyword evidence="5 8" id="KW-0067">ATP-binding</keyword>
<feature type="binding site" evidence="8">
    <location>
        <position position="171"/>
    </location>
    <ligand>
        <name>L-aspartate</name>
        <dbReference type="ChEBI" id="CHEBI:29991"/>
    </ligand>
</feature>
<keyword evidence="2 8" id="KW-0963">Cytoplasm</keyword>
<dbReference type="InterPro" id="IPR006195">
    <property type="entry name" value="aa-tRNA-synth_II"/>
</dbReference>
<dbReference type="Proteomes" id="UP000186039">
    <property type="component" value="Unassembled WGS sequence"/>
</dbReference>
<dbReference type="InterPro" id="IPR047089">
    <property type="entry name" value="Asp-tRNA-ligase_1_N"/>
</dbReference>
<evidence type="ECO:0000256" key="5">
    <source>
        <dbReference type="ARBA" id="ARBA00022840"/>
    </source>
</evidence>
<dbReference type="InterPro" id="IPR012340">
    <property type="entry name" value="NA-bd_OB-fold"/>
</dbReference>
<dbReference type="SUPFAM" id="SSF55261">
    <property type="entry name" value="GAD domain-like"/>
    <property type="match status" value="1"/>
</dbReference>
<comment type="function">
    <text evidence="8">Catalyzes the attachment of L-aspartate to tRNA(Asp) in a two-step reaction: L-aspartate is first activated by ATP to form Asp-AMP and then transferred to the acceptor end of tRNA(Asp).</text>
</comment>
<organism evidence="10 11">
    <name type="scientific">Vibrio panuliri</name>
    <dbReference type="NCBI Taxonomy" id="1381081"/>
    <lineage>
        <taxon>Bacteria</taxon>
        <taxon>Pseudomonadati</taxon>
        <taxon>Pseudomonadota</taxon>
        <taxon>Gammaproteobacteria</taxon>
        <taxon>Vibrionales</taxon>
        <taxon>Vibrionaceae</taxon>
        <taxon>Vibrio</taxon>
    </lineage>
</organism>
<keyword evidence="7 8" id="KW-0030">Aminoacyl-tRNA synthetase</keyword>
<comment type="similarity">
    <text evidence="1 8">Belongs to the class-II aminoacyl-tRNA synthetase family. Type 1 subfamily.</text>
</comment>
<evidence type="ECO:0000256" key="1">
    <source>
        <dbReference type="ARBA" id="ARBA00006303"/>
    </source>
</evidence>
<dbReference type="PANTHER" id="PTHR22594">
    <property type="entry name" value="ASPARTYL/LYSYL-TRNA SYNTHETASE"/>
    <property type="match status" value="1"/>
</dbReference>
<feature type="domain" description="Aminoacyl-transfer RNA synthetases class-II family profile" evidence="9">
    <location>
        <begin position="146"/>
        <end position="555"/>
    </location>
</feature>
<sequence length="592" mass="65710">MRTHYCGHLNKSLAGQTVELCGWVNRRRDLGGLIFIDMRDREGVVQVVVDPDMADAYKVAEQLRNEFCIKLTGEVRARPDSQVNAGMATGEVEILATGLEIINRSDVLPLDFNQKNSEEQRLKYRYLDLRRPEMSDRIKLRAKASSFVRRFLDDNGFLDIETPVLTKATPEGARDYLVPSRVHKGSFYALPQSPQLFKQLLMMSGFDRYYQIVKCFRDEDLRADRQPEFTQIDIETSFMTAEQVREVTENMVRDMWQELLNVDLGQFPVMPFSEAIRRFGSDKPDLRNPLELVDVADLVKDVDFKVFSGPANDEKGRVAVIRVPGGAELTRKQIDGYAEFVGIYGAKGLAWMKVNDRAAGMEGIQSPVAKFLSEEVINGILDRTQAESGDIILFGADRANIVAEALGALRLKLGKDLGLTNENSWAPLWVVDFPMFEEDDEGNLHAMHHPFTSPLGLTAEELKANPASANSNAYDMVLNGYEVGGGSVRIHNAEMQAAVFDILGIDADEQKLKFGFLLEALKFGTPPHAGLAFGLDRLVMLLCGTENIRDVIAFPKTTAAACLLTDAPSVANPAALEELAIAVTVAKEKAAE</sequence>
<dbReference type="GO" id="GO:0016874">
    <property type="term" value="F:ligase activity"/>
    <property type="evidence" value="ECO:0007669"/>
    <property type="project" value="UniProtKB-KW"/>
</dbReference>
<evidence type="ECO:0000256" key="3">
    <source>
        <dbReference type="ARBA" id="ARBA00022598"/>
    </source>
</evidence>
<evidence type="ECO:0000256" key="6">
    <source>
        <dbReference type="ARBA" id="ARBA00022917"/>
    </source>
</evidence>
<dbReference type="NCBIfam" id="NF001750">
    <property type="entry name" value="PRK00476.1"/>
    <property type="match status" value="1"/>
</dbReference>
<dbReference type="Gene3D" id="3.30.1360.30">
    <property type="entry name" value="GAD-like domain"/>
    <property type="match status" value="1"/>
</dbReference>
<evidence type="ECO:0000256" key="7">
    <source>
        <dbReference type="ARBA" id="ARBA00023146"/>
    </source>
</evidence>